<organism evidence="1 2">
    <name type="scientific">Moniliophthora roreri</name>
    <name type="common">Frosty pod rot fungus</name>
    <name type="synonym">Monilia roreri</name>
    <dbReference type="NCBI Taxonomy" id="221103"/>
    <lineage>
        <taxon>Eukaryota</taxon>
        <taxon>Fungi</taxon>
        <taxon>Dikarya</taxon>
        <taxon>Basidiomycota</taxon>
        <taxon>Agaricomycotina</taxon>
        <taxon>Agaricomycetes</taxon>
        <taxon>Agaricomycetidae</taxon>
        <taxon>Agaricales</taxon>
        <taxon>Marasmiineae</taxon>
        <taxon>Marasmiaceae</taxon>
        <taxon>Moniliophthora</taxon>
    </lineage>
</organism>
<proteinExistence type="predicted"/>
<dbReference type="EMBL" id="LATX01001916">
    <property type="protein sequence ID" value="KTB36275.1"/>
    <property type="molecule type" value="Genomic_DNA"/>
</dbReference>
<evidence type="ECO:0000313" key="1">
    <source>
        <dbReference type="EMBL" id="KTB36275.1"/>
    </source>
</evidence>
<evidence type="ECO:0000313" key="2">
    <source>
        <dbReference type="Proteomes" id="UP000054988"/>
    </source>
</evidence>
<dbReference type="AlphaFoldDB" id="A0A0W0FIX0"/>
<dbReference type="Proteomes" id="UP000054988">
    <property type="component" value="Unassembled WGS sequence"/>
</dbReference>
<accession>A0A0W0FIX0</accession>
<gene>
    <name evidence="1" type="ORF">WG66_11151</name>
</gene>
<comment type="caution">
    <text evidence="1">The sequence shown here is derived from an EMBL/GenBank/DDBJ whole genome shotgun (WGS) entry which is preliminary data.</text>
</comment>
<protein>
    <submittedName>
        <fullName evidence="1">Uncharacterized protein</fullName>
    </submittedName>
</protein>
<reference evidence="1 2" key="1">
    <citation type="submission" date="2015-12" db="EMBL/GenBank/DDBJ databases">
        <title>Draft genome sequence of Moniliophthora roreri, the causal agent of frosty pod rot of cacao.</title>
        <authorList>
            <person name="Aime M.C."/>
            <person name="Diaz-Valderrama J.R."/>
            <person name="Kijpornyongpan T."/>
            <person name="Phillips-Mora W."/>
        </authorList>
    </citation>
    <scope>NUCLEOTIDE SEQUENCE [LARGE SCALE GENOMIC DNA]</scope>
    <source>
        <strain evidence="1 2">MCA 2952</strain>
    </source>
</reference>
<sequence>MSWSLATRVSDHICTGIVTLLVQQCYYYLDKGPSQDRTKFKFEFIQLMLKFRDPSFIASDTS</sequence>
<name>A0A0W0FIX0_MONRR</name>